<dbReference type="Proteomes" id="UP000001542">
    <property type="component" value="Unassembled WGS sequence"/>
</dbReference>
<dbReference type="OrthoDB" id="10691011at2759"/>
<feature type="compositionally biased region" description="Basic and acidic residues" evidence="1">
    <location>
        <begin position="68"/>
        <end position="84"/>
    </location>
</feature>
<dbReference type="EMBL" id="DS115506">
    <property type="protein sequence ID" value="EAX84172.1"/>
    <property type="molecule type" value="Genomic_DNA"/>
</dbReference>
<dbReference type="VEuPathDB" id="TrichDB:TVAG_215610"/>
<organism evidence="2 3">
    <name type="scientific">Trichomonas vaginalis (strain ATCC PRA-98 / G3)</name>
    <dbReference type="NCBI Taxonomy" id="412133"/>
    <lineage>
        <taxon>Eukaryota</taxon>
        <taxon>Metamonada</taxon>
        <taxon>Parabasalia</taxon>
        <taxon>Trichomonadida</taxon>
        <taxon>Trichomonadidae</taxon>
        <taxon>Trichomonas</taxon>
    </lineage>
</organism>
<protein>
    <submittedName>
        <fullName evidence="2">Uncharacterized protein</fullName>
    </submittedName>
</protein>
<feature type="region of interest" description="Disordered" evidence="1">
    <location>
        <begin position="1"/>
        <end position="84"/>
    </location>
</feature>
<dbReference type="AlphaFoldDB" id="A2GF95"/>
<evidence type="ECO:0000313" key="3">
    <source>
        <dbReference type="Proteomes" id="UP000001542"/>
    </source>
</evidence>
<feature type="region of interest" description="Disordered" evidence="1">
    <location>
        <begin position="379"/>
        <end position="496"/>
    </location>
</feature>
<feature type="compositionally biased region" description="Basic and acidic residues" evidence="1">
    <location>
        <begin position="548"/>
        <end position="562"/>
    </location>
</feature>
<dbReference type="InParanoid" id="A2GF95"/>
<evidence type="ECO:0000313" key="2">
    <source>
        <dbReference type="EMBL" id="EAX84172.1"/>
    </source>
</evidence>
<reference evidence="2" key="2">
    <citation type="journal article" date="2007" name="Science">
        <title>Draft genome sequence of the sexually transmitted pathogen Trichomonas vaginalis.</title>
        <authorList>
            <person name="Carlton J.M."/>
            <person name="Hirt R.P."/>
            <person name="Silva J.C."/>
            <person name="Delcher A.L."/>
            <person name="Schatz M."/>
            <person name="Zhao Q."/>
            <person name="Wortman J.R."/>
            <person name="Bidwell S.L."/>
            <person name="Alsmark U.C.M."/>
            <person name="Besteiro S."/>
            <person name="Sicheritz-Ponten T."/>
            <person name="Noel C.J."/>
            <person name="Dacks J.B."/>
            <person name="Foster P.G."/>
            <person name="Simillion C."/>
            <person name="Van de Peer Y."/>
            <person name="Miranda-Saavedra D."/>
            <person name="Barton G.J."/>
            <person name="Westrop G.D."/>
            <person name="Mueller S."/>
            <person name="Dessi D."/>
            <person name="Fiori P.L."/>
            <person name="Ren Q."/>
            <person name="Paulsen I."/>
            <person name="Zhang H."/>
            <person name="Bastida-Corcuera F.D."/>
            <person name="Simoes-Barbosa A."/>
            <person name="Brown M.T."/>
            <person name="Hayes R.D."/>
            <person name="Mukherjee M."/>
            <person name="Okumura C.Y."/>
            <person name="Schneider R."/>
            <person name="Smith A.J."/>
            <person name="Vanacova S."/>
            <person name="Villalvazo M."/>
            <person name="Haas B.J."/>
            <person name="Pertea M."/>
            <person name="Feldblyum T.V."/>
            <person name="Utterback T.R."/>
            <person name="Shu C.L."/>
            <person name="Osoegawa K."/>
            <person name="de Jong P.J."/>
            <person name="Hrdy I."/>
            <person name="Horvathova L."/>
            <person name="Zubacova Z."/>
            <person name="Dolezal P."/>
            <person name="Malik S.B."/>
            <person name="Logsdon J.M. Jr."/>
            <person name="Henze K."/>
            <person name="Gupta A."/>
            <person name="Wang C.C."/>
            <person name="Dunne R.L."/>
            <person name="Upcroft J.A."/>
            <person name="Upcroft P."/>
            <person name="White O."/>
            <person name="Salzberg S.L."/>
            <person name="Tang P."/>
            <person name="Chiu C.-H."/>
            <person name="Lee Y.-S."/>
            <person name="Embley T.M."/>
            <person name="Coombs G.H."/>
            <person name="Mottram J.C."/>
            <person name="Tachezy J."/>
            <person name="Fraser-Liggett C.M."/>
            <person name="Johnson P.J."/>
        </authorList>
    </citation>
    <scope>NUCLEOTIDE SEQUENCE [LARGE SCALE GENOMIC DNA]</scope>
    <source>
        <strain evidence="2">G3</strain>
    </source>
</reference>
<feature type="compositionally biased region" description="Low complexity" evidence="1">
    <location>
        <begin position="47"/>
        <end position="63"/>
    </location>
</feature>
<reference evidence="2" key="1">
    <citation type="submission" date="2006-10" db="EMBL/GenBank/DDBJ databases">
        <authorList>
            <person name="Amadeo P."/>
            <person name="Zhao Q."/>
            <person name="Wortman J."/>
            <person name="Fraser-Liggett C."/>
            <person name="Carlton J."/>
        </authorList>
    </citation>
    <scope>NUCLEOTIDE SEQUENCE</scope>
    <source>
        <strain evidence="2">G3</strain>
    </source>
</reference>
<dbReference type="SMR" id="A2GF95"/>
<feature type="compositionally biased region" description="Basic and acidic residues" evidence="1">
    <location>
        <begin position="663"/>
        <end position="673"/>
    </location>
</feature>
<evidence type="ECO:0000256" key="1">
    <source>
        <dbReference type="SAM" id="MobiDB-lite"/>
    </source>
</evidence>
<accession>A2GF95</accession>
<proteinExistence type="predicted"/>
<dbReference type="RefSeq" id="XP_001297102.1">
    <property type="nucleotide sequence ID" value="XM_001297101.1"/>
</dbReference>
<dbReference type="VEuPathDB" id="TrichDB:TVAGG3_0822610"/>
<name>A2GF95_TRIV3</name>
<dbReference type="KEGG" id="tva:4741805"/>
<keyword evidence="3" id="KW-1185">Reference proteome</keyword>
<feature type="compositionally biased region" description="Basic and acidic residues" evidence="1">
    <location>
        <begin position="401"/>
        <end position="485"/>
    </location>
</feature>
<feature type="compositionally biased region" description="Basic and acidic residues" evidence="1">
    <location>
        <begin position="30"/>
        <end position="43"/>
    </location>
</feature>
<sequence length="712" mass="82263">MSLLDSSWFTDRPIHPDKQPKKIPMTEWEYQEKHGLDSQKDIDSDFSDPSTFSFSSDQSMDSDGPAPPKKERPPLNTSDPEKIGEALKTDLDFISTSHNLSTQRREAADREIQDTISSAKYTYFNDLEAEAQFSDLSFSDDFESSSKSKTNKYGISDALESELMTCGVQKVGKGDSSCIVRKSQSAKIDSSSKNYDFDNSSSKISKISTLKTTDKSTKTDKNTDTISTMADISSFHDTMTSDFKLESTQGKTKTDTDKISPNKRKSVTITDTLQSTLEKAKSNKDTKEFTDFSSDTDLLATNRTSTLGTTDLQTNTQTMGDSLMKSNTITKKTTISCKTDTSTIKPDPNASSLYGRINSSLEISDQNNKLAKEKYKKQLEEENSPYKKMKKEPIPDQIPEFMKDERRELIERRKEESLQRQKESLRRSEDISKQLEESVRKHEMTDERRKALEYKPKPLEDKSPRFPKEDRTSLKSKRLEEEEKKRASKQSSKKKYELIPDESDLIKERKLKKLIGEQKLEEIGEKVPPPPPKEKHRKRVVIDEDDVDPRRLNMSEKDKKAFYDPATTKAAQLRNQMIRQKIVQQAEADRAKREEEDERLRKEIKVAARIEPDLRKLREQSQVKTKDIKERRKEEEEKSKQVSKETRKMLKRVEKNPSLFNREGQELTRQEARHRAKVSSVVKTQEQMHWDTVRARREAKNEELRKMWSGKM</sequence>
<feature type="region of interest" description="Disordered" evidence="1">
    <location>
        <begin position="521"/>
        <end position="566"/>
    </location>
</feature>
<gene>
    <name evidence="2" type="ORF">TVAG_215610</name>
</gene>
<feature type="region of interest" description="Disordered" evidence="1">
    <location>
        <begin position="612"/>
        <end position="689"/>
    </location>
</feature>
<feature type="compositionally biased region" description="Basic and acidic residues" evidence="1">
    <location>
        <begin position="612"/>
        <end position="655"/>
    </location>
</feature>